<dbReference type="AlphaFoldDB" id="A0A502HSC8"/>
<gene>
    <name evidence="1" type="ORF">EAH78_18200</name>
</gene>
<organism evidence="1 2">
    <name type="scientific">Pseudomonas arsenicoxydans</name>
    <dbReference type="NCBI Taxonomy" id="702115"/>
    <lineage>
        <taxon>Bacteria</taxon>
        <taxon>Pseudomonadati</taxon>
        <taxon>Pseudomonadota</taxon>
        <taxon>Gammaproteobacteria</taxon>
        <taxon>Pseudomonadales</taxon>
        <taxon>Pseudomonadaceae</taxon>
        <taxon>Pseudomonas</taxon>
    </lineage>
</organism>
<reference evidence="1 2" key="1">
    <citation type="journal article" date="2019" name="Environ. Microbiol.">
        <title>Species interactions and distinct microbial communities in high Arctic permafrost affected cryosols are associated with the CH4 and CO2 gas fluxes.</title>
        <authorList>
            <person name="Altshuler I."/>
            <person name="Hamel J."/>
            <person name="Turney S."/>
            <person name="Magnuson E."/>
            <person name="Levesque R."/>
            <person name="Greer C."/>
            <person name="Whyte L.G."/>
        </authorList>
    </citation>
    <scope>NUCLEOTIDE SEQUENCE [LARGE SCALE GENOMIC DNA]</scope>
    <source>
        <strain evidence="1 2">E3</strain>
    </source>
</reference>
<sequence>MSSFTEFSAPLNVQYDAEASKALGKDHWRVTKEFRYYIQNKDRGEWVYVPAGYLTDGASVPRLFWSLIPPWGAYGQAAVVHDIVCEYLSITVDGKPHSITREACDEILFEAMTVLKVSPFKRHAISAAVELFRRLSRVVHPTSKPKKRAMEANWDN</sequence>
<name>A0A502HSC8_9PSED</name>
<dbReference type="Pfam" id="PF07087">
    <property type="entry name" value="DUF1353"/>
    <property type="match status" value="1"/>
</dbReference>
<evidence type="ECO:0000313" key="1">
    <source>
        <dbReference type="EMBL" id="TPG76296.1"/>
    </source>
</evidence>
<dbReference type="EMBL" id="RCZE01000008">
    <property type="protein sequence ID" value="TPG76296.1"/>
    <property type="molecule type" value="Genomic_DNA"/>
</dbReference>
<dbReference type="RefSeq" id="WP_140668735.1">
    <property type="nucleotide sequence ID" value="NZ_RCZE01000008.1"/>
</dbReference>
<dbReference type="Proteomes" id="UP000317933">
    <property type="component" value="Unassembled WGS sequence"/>
</dbReference>
<comment type="caution">
    <text evidence="1">The sequence shown here is derived from an EMBL/GenBank/DDBJ whole genome shotgun (WGS) entry which is preliminary data.</text>
</comment>
<protein>
    <submittedName>
        <fullName evidence="1">DUF1353 domain-containing protein</fullName>
    </submittedName>
</protein>
<evidence type="ECO:0000313" key="2">
    <source>
        <dbReference type="Proteomes" id="UP000317933"/>
    </source>
</evidence>
<accession>A0A502HSC8</accession>
<proteinExistence type="predicted"/>
<dbReference type="InterPro" id="IPR010767">
    <property type="entry name" value="Phage_CGC-2007_Cje0229"/>
</dbReference>